<dbReference type="GO" id="GO:0005886">
    <property type="term" value="C:plasma membrane"/>
    <property type="evidence" value="ECO:0007669"/>
    <property type="project" value="TreeGrafter"/>
</dbReference>
<name>A0A5K3EMI1_MESCO</name>
<dbReference type="InterPro" id="IPR057366">
    <property type="entry name" value="TRPM-like"/>
</dbReference>
<dbReference type="PANTHER" id="PTHR13800:SF12">
    <property type="entry name" value="TRANSIENT RECEPTOR POTENTIAL CATION CHANNEL SUBFAMILY M MEMBER-LIKE 2"/>
    <property type="match status" value="1"/>
</dbReference>
<dbReference type="PANTHER" id="PTHR13800">
    <property type="entry name" value="TRANSIENT RECEPTOR POTENTIAL CATION CHANNEL, SUBFAMILY M, MEMBER 6"/>
    <property type="match status" value="1"/>
</dbReference>
<proteinExistence type="predicted"/>
<feature type="transmembrane region" description="Helical" evidence="5">
    <location>
        <begin position="560"/>
        <end position="583"/>
    </location>
</feature>
<evidence type="ECO:0000256" key="3">
    <source>
        <dbReference type="ARBA" id="ARBA00022989"/>
    </source>
</evidence>
<evidence type="ECO:0000259" key="6">
    <source>
        <dbReference type="Pfam" id="PF25508"/>
    </source>
</evidence>
<sequence length="592" mass="67542">MEHENLVSCVVFDAMGTGDTFDKAILYALIKSSTTDPNDQLLIALKFGRIDVVQEEILSKGVNYLKSKMRPNKLKDIMTTALLEDRTEFVQFLIDLELVKMQTYLDMSTLNWLYNNVEDASILKTTLNYYGVVMKQSSPSLVGTALMATTANVLSMDTETAGEANKVLEMLFQRRSVRAKRDWTNLPTISELLLKMLGSFSSPYYEDIMPLNHNLLFPEPFQELFIWAVLYNRNDLAMLFWQYADDAISLGLIGCNLYHKIARALPSYDTNGQLMLATQKLCLEQVSKAMIELCYSKSNEKALYLLERPLITWGDHRCMPLAVHAECREFIASVACQHAIDFEWRAGIHANPVALILGYMCPLLLCTTKLIRFEEPSKLLEVATGDDIFQQLGKRLKPTLDTTKDEEEPSIPNSKKLEMFYRAPRTKFCAHTAFYAVFLVFFSYTLLFGLKADRVTVLEAILMVYLFSFGVETVRSFVKSAWERGSVGFHLAKWLRGNKWHPYDVALIFGCATAIALRLGLEETFIYAKSVYSIVLVFFFLRLFQMYAVNRKLGPKSVMIFHMLVELAVFLLILLIFLVPYGISTQAVLFPY</sequence>
<dbReference type="WBParaSite" id="MCU_001700-RA">
    <property type="protein sequence ID" value="MCU_001700-RA"/>
    <property type="gene ID" value="MCU_001700"/>
</dbReference>
<organism evidence="7">
    <name type="scientific">Mesocestoides corti</name>
    <name type="common">Flatworm</name>
    <dbReference type="NCBI Taxonomy" id="53468"/>
    <lineage>
        <taxon>Eukaryota</taxon>
        <taxon>Metazoa</taxon>
        <taxon>Spiralia</taxon>
        <taxon>Lophotrochozoa</taxon>
        <taxon>Platyhelminthes</taxon>
        <taxon>Cestoda</taxon>
        <taxon>Eucestoda</taxon>
        <taxon>Cyclophyllidea</taxon>
        <taxon>Mesocestoididae</taxon>
        <taxon>Mesocestoides</taxon>
    </lineage>
</organism>
<evidence type="ECO:0000313" key="7">
    <source>
        <dbReference type="WBParaSite" id="MCU_001700-RA"/>
    </source>
</evidence>
<evidence type="ECO:0000256" key="4">
    <source>
        <dbReference type="ARBA" id="ARBA00023136"/>
    </source>
</evidence>
<evidence type="ECO:0000256" key="5">
    <source>
        <dbReference type="SAM" id="Phobius"/>
    </source>
</evidence>
<keyword evidence="2 5" id="KW-0812">Transmembrane</keyword>
<dbReference type="AlphaFoldDB" id="A0A5K3EMI1"/>
<protein>
    <submittedName>
        <fullName evidence="7">Ion_trans domain-containing protein</fullName>
    </submittedName>
</protein>
<feature type="transmembrane region" description="Helical" evidence="5">
    <location>
        <begin position="456"/>
        <end position="474"/>
    </location>
</feature>
<feature type="transmembrane region" description="Helical" evidence="5">
    <location>
        <begin position="428"/>
        <end position="450"/>
    </location>
</feature>
<evidence type="ECO:0000256" key="1">
    <source>
        <dbReference type="ARBA" id="ARBA00004141"/>
    </source>
</evidence>
<dbReference type="Pfam" id="PF25508">
    <property type="entry name" value="TRPM2"/>
    <property type="match status" value="1"/>
</dbReference>
<keyword evidence="4 5" id="KW-0472">Membrane</keyword>
<accession>A0A5K3EMI1</accession>
<feature type="transmembrane region" description="Helical" evidence="5">
    <location>
        <begin position="527"/>
        <end position="548"/>
    </location>
</feature>
<feature type="domain" description="TRPM-like" evidence="6">
    <location>
        <begin position="67"/>
        <end position="332"/>
    </location>
</feature>
<dbReference type="InterPro" id="IPR050927">
    <property type="entry name" value="TRPM"/>
</dbReference>
<keyword evidence="3 5" id="KW-1133">Transmembrane helix</keyword>
<dbReference type="GO" id="GO:0099604">
    <property type="term" value="F:ligand-gated calcium channel activity"/>
    <property type="evidence" value="ECO:0007669"/>
    <property type="project" value="TreeGrafter"/>
</dbReference>
<evidence type="ECO:0000256" key="2">
    <source>
        <dbReference type="ARBA" id="ARBA00022692"/>
    </source>
</evidence>
<reference evidence="7" key="1">
    <citation type="submission" date="2019-11" db="UniProtKB">
        <authorList>
            <consortium name="WormBaseParasite"/>
        </authorList>
    </citation>
    <scope>IDENTIFICATION</scope>
</reference>
<comment type="subcellular location">
    <subcellularLocation>
        <location evidence="1">Membrane</location>
        <topology evidence="1">Multi-pass membrane protein</topology>
    </subcellularLocation>
</comment>